<dbReference type="Proteomes" id="UP001597079">
    <property type="component" value="Unassembled WGS sequence"/>
</dbReference>
<keyword evidence="7" id="KW-1185">Reference proteome</keyword>
<evidence type="ECO:0000256" key="4">
    <source>
        <dbReference type="RuleBase" id="RU000363"/>
    </source>
</evidence>
<dbReference type="PANTHER" id="PTHR43391">
    <property type="entry name" value="RETINOL DEHYDROGENASE-RELATED"/>
    <property type="match status" value="1"/>
</dbReference>
<dbReference type="PANTHER" id="PTHR43391:SF14">
    <property type="entry name" value="DEHYDROGENASE_REDUCTASE SDR FAMILY PROTEIN 7-LIKE"/>
    <property type="match status" value="1"/>
</dbReference>
<dbReference type="SUPFAM" id="SSF51735">
    <property type="entry name" value="NAD(P)-binding Rossmann-fold domains"/>
    <property type="match status" value="1"/>
</dbReference>
<dbReference type="SMART" id="SM00822">
    <property type="entry name" value="PKS_KR"/>
    <property type="match status" value="1"/>
</dbReference>
<dbReference type="InterPro" id="IPR036291">
    <property type="entry name" value="NAD(P)-bd_dom_sf"/>
</dbReference>
<comment type="caution">
    <text evidence="6">The sequence shown here is derived from an EMBL/GenBank/DDBJ whole genome shotgun (WGS) entry which is preliminary data.</text>
</comment>
<gene>
    <name evidence="6" type="ORF">ACFSB2_18085</name>
</gene>
<sequence>MQFDSCKGRTFAITGASRGIGRETALLLGALGANVILGSRNEGELDQLAQQVETAGGQALAVPLDVANEVSVHQFCDEAIKRFDRVDALVNSAGTGTFAHVLDLSSEDFDHMIAVNLKGTFLCCKYFGNHMAQNQSGHIVNIVSIAGSTALPGGGGYSASKFGVLGLSRVLQVELRRSGVQVTSVLPGAVNSPFWDEIEPKPDLTSMIPLPTLAEHIVYLLSAHVGAFVDEITIMPPLGIL</sequence>
<comment type="similarity">
    <text evidence="1 4">Belongs to the short-chain dehydrogenases/reductases (SDR) family.</text>
</comment>
<evidence type="ECO:0000313" key="6">
    <source>
        <dbReference type="EMBL" id="MFD1676605.1"/>
    </source>
</evidence>
<reference evidence="7" key="1">
    <citation type="journal article" date="2019" name="Int. J. Syst. Evol. Microbiol.">
        <title>The Global Catalogue of Microorganisms (GCM) 10K type strain sequencing project: providing services to taxonomists for standard genome sequencing and annotation.</title>
        <authorList>
            <consortium name="The Broad Institute Genomics Platform"/>
            <consortium name="The Broad Institute Genome Sequencing Center for Infectious Disease"/>
            <person name="Wu L."/>
            <person name="Ma J."/>
        </authorList>
    </citation>
    <scope>NUCLEOTIDE SEQUENCE [LARGE SCALE GENOMIC DNA]</scope>
    <source>
        <strain evidence="7">CGMCC 1.12286</strain>
    </source>
</reference>
<keyword evidence="3 6" id="KW-0560">Oxidoreductase</keyword>
<dbReference type="InterPro" id="IPR002347">
    <property type="entry name" value="SDR_fam"/>
</dbReference>
<dbReference type="InterPro" id="IPR057326">
    <property type="entry name" value="KR_dom"/>
</dbReference>
<dbReference type="CDD" id="cd05233">
    <property type="entry name" value="SDR_c"/>
    <property type="match status" value="1"/>
</dbReference>
<evidence type="ECO:0000259" key="5">
    <source>
        <dbReference type="SMART" id="SM00822"/>
    </source>
</evidence>
<dbReference type="RefSeq" id="WP_377944510.1">
    <property type="nucleotide sequence ID" value="NZ_JBHUCX010000073.1"/>
</dbReference>
<dbReference type="PROSITE" id="PS00061">
    <property type="entry name" value="ADH_SHORT"/>
    <property type="match status" value="1"/>
</dbReference>
<dbReference type="EMBL" id="JBHUCX010000073">
    <property type="protein sequence ID" value="MFD1676605.1"/>
    <property type="molecule type" value="Genomic_DNA"/>
</dbReference>
<protein>
    <submittedName>
        <fullName evidence="6">SDR family oxidoreductase</fullName>
        <ecNumber evidence="6">1.-.-.-</ecNumber>
    </submittedName>
</protein>
<evidence type="ECO:0000256" key="3">
    <source>
        <dbReference type="ARBA" id="ARBA00023002"/>
    </source>
</evidence>
<dbReference type="PRINTS" id="PR00081">
    <property type="entry name" value="GDHRDH"/>
</dbReference>
<dbReference type="InterPro" id="IPR020904">
    <property type="entry name" value="Sc_DH/Rdtase_CS"/>
</dbReference>
<proteinExistence type="inferred from homology"/>
<dbReference type="GO" id="GO:0016491">
    <property type="term" value="F:oxidoreductase activity"/>
    <property type="evidence" value="ECO:0007669"/>
    <property type="project" value="UniProtKB-KW"/>
</dbReference>
<dbReference type="Gene3D" id="3.40.50.720">
    <property type="entry name" value="NAD(P)-binding Rossmann-like Domain"/>
    <property type="match status" value="1"/>
</dbReference>
<accession>A0ABW4JLF7</accession>
<evidence type="ECO:0000313" key="7">
    <source>
        <dbReference type="Proteomes" id="UP001597079"/>
    </source>
</evidence>
<dbReference type="Pfam" id="PF00106">
    <property type="entry name" value="adh_short"/>
    <property type="match status" value="1"/>
</dbReference>
<evidence type="ECO:0000256" key="1">
    <source>
        <dbReference type="ARBA" id="ARBA00006484"/>
    </source>
</evidence>
<dbReference type="EC" id="1.-.-.-" evidence="6"/>
<keyword evidence="2" id="KW-0521">NADP</keyword>
<organism evidence="6 7">
    <name type="scientific">Alicyclobacillus fodiniaquatilis</name>
    <dbReference type="NCBI Taxonomy" id="1661150"/>
    <lineage>
        <taxon>Bacteria</taxon>
        <taxon>Bacillati</taxon>
        <taxon>Bacillota</taxon>
        <taxon>Bacilli</taxon>
        <taxon>Bacillales</taxon>
        <taxon>Alicyclobacillaceae</taxon>
        <taxon>Alicyclobacillus</taxon>
    </lineage>
</organism>
<feature type="domain" description="Ketoreductase" evidence="5">
    <location>
        <begin position="9"/>
        <end position="198"/>
    </location>
</feature>
<evidence type="ECO:0000256" key="2">
    <source>
        <dbReference type="ARBA" id="ARBA00022857"/>
    </source>
</evidence>
<name>A0ABW4JLF7_9BACL</name>
<dbReference type="PRINTS" id="PR00080">
    <property type="entry name" value="SDRFAMILY"/>
</dbReference>